<evidence type="ECO:0000256" key="1">
    <source>
        <dbReference type="SAM" id="SignalP"/>
    </source>
</evidence>
<evidence type="ECO:0000313" key="3">
    <source>
        <dbReference type="Proteomes" id="UP000838878"/>
    </source>
</evidence>
<feature type="chain" id="PRO_5035435299" evidence="1">
    <location>
        <begin position="21"/>
        <end position="75"/>
    </location>
</feature>
<feature type="signal peptide" evidence="1">
    <location>
        <begin position="1"/>
        <end position="20"/>
    </location>
</feature>
<dbReference type="EMBL" id="OV170225">
    <property type="protein sequence ID" value="CAH0726275.1"/>
    <property type="molecule type" value="Genomic_DNA"/>
</dbReference>
<organism evidence="2 3">
    <name type="scientific">Brenthis ino</name>
    <name type="common">lesser marbled fritillary</name>
    <dbReference type="NCBI Taxonomy" id="405034"/>
    <lineage>
        <taxon>Eukaryota</taxon>
        <taxon>Metazoa</taxon>
        <taxon>Ecdysozoa</taxon>
        <taxon>Arthropoda</taxon>
        <taxon>Hexapoda</taxon>
        <taxon>Insecta</taxon>
        <taxon>Pterygota</taxon>
        <taxon>Neoptera</taxon>
        <taxon>Endopterygota</taxon>
        <taxon>Lepidoptera</taxon>
        <taxon>Glossata</taxon>
        <taxon>Ditrysia</taxon>
        <taxon>Papilionoidea</taxon>
        <taxon>Nymphalidae</taxon>
        <taxon>Heliconiinae</taxon>
        <taxon>Argynnini</taxon>
        <taxon>Brenthis</taxon>
    </lineage>
</organism>
<protein>
    <submittedName>
        <fullName evidence="2">Uncharacterized protein</fullName>
    </submittedName>
</protein>
<evidence type="ECO:0000313" key="2">
    <source>
        <dbReference type="EMBL" id="CAH0726275.1"/>
    </source>
</evidence>
<dbReference type="AlphaFoldDB" id="A0A8J9VH55"/>
<sequence>MKWFTVLVATLAASAVGAAAQRSPNARLVEHSMAGAAPPGARYSDNIVQDALLDVVSQTPSKQSIRSYNVSLRCT</sequence>
<reference evidence="2" key="1">
    <citation type="submission" date="2021-12" db="EMBL/GenBank/DDBJ databases">
        <authorList>
            <person name="Martin H S."/>
        </authorList>
    </citation>
    <scope>NUCLEOTIDE SEQUENCE</scope>
</reference>
<dbReference type="Proteomes" id="UP000838878">
    <property type="component" value="Chromosome 5"/>
</dbReference>
<keyword evidence="1" id="KW-0732">Signal</keyword>
<accession>A0A8J9VH55</accession>
<proteinExistence type="predicted"/>
<name>A0A8J9VH55_9NEOP</name>
<keyword evidence="3" id="KW-1185">Reference proteome</keyword>
<gene>
    <name evidence="2" type="ORF">BINO364_LOCUS11754</name>
</gene>
<feature type="non-terminal residue" evidence="2">
    <location>
        <position position="75"/>
    </location>
</feature>